<dbReference type="Pfam" id="PF05922">
    <property type="entry name" value="Inhibitor_I9"/>
    <property type="match status" value="1"/>
</dbReference>
<dbReference type="GO" id="GO:0004252">
    <property type="term" value="F:serine-type endopeptidase activity"/>
    <property type="evidence" value="ECO:0007669"/>
    <property type="project" value="UniProtKB-UniRule"/>
</dbReference>
<dbReference type="AlphaFoldDB" id="A0A9Q0HW86"/>
<evidence type="ECO:0000256" key="1">
    <source>
        <dbReference type="ARBA" id="ARBA00011073"/>
    </source>
</evidence>
<dbReference type="InterPro" id="IPR036852">
    <property type="entry name" value="Peptidase_S8/S53_dom_sf"/>
</dbReference>
<dbReference type="InterPro" id="IPR045051">
    <property type="entry name" value="SBT"/>
</dbReference>
<evidence type="ECO:0000259" key="12">
    <source>
        <dbReference type="Pfam" id="PF17766"/>
    </source>
</evidence>
<keyword evidence="5 7" id="KW-0720">Serine protease</keyword>
<evidence type="ECO:0008006" key="15">
    <source>
        <dbReference type="Google" id="ProtNLM"/>
    </source>
</evidence>
<dbReference type="InterPro" id="IPR023828">
    <property type="entry name" value="Peptidase_S8_Ser-AS"/>
</dbReference>
<feature type="chain" id="PRO_5040421331" description="Subtilisin-like protease" evidence="8">
    <location>
        <begin position="23"/>
        <end position="772"/>
    </location>
</feature>
<proteinExistence type="inferred from homology"/>
<dbReference type="FunFam" id="3.30.70.80:FF:000002">
    <property type="entry name" value="Subtilisin-like protease SBT5.3"/>
    <property type="match status" value="1"/>
</dbReference>
<evidence type="ECO:0000259" key="11">
    <source>
        <dbReference type="Pfam" id="PF05922"/>
    </source>
</evidence>
<dbReference type="Gene3D" id="3.30.70.80">
    <property type="entry name" value="Peptidase S8 propeptide/proteinase inhibitor I9"/>
    <property type="match status" value="1"/>
</dbReference>
<evidence type="ECO:0000313" key="14">
    <source>
        <dbReference type="Proteomes" id="UP001151287"/>
    </source>
</evidence>
<reference evidence="13" key="1">
    <citation type="journal article" date="2022" name="Cell">
        <title>Repeat-based holocentromeres influence genome architecture and karyotype evolution.</title>
        <authorList>
            <person name="Hofstatter P.G."/>
            <person name="Thangavel G."/>
            <person name="Lux T."/>
            <person name="Neumann P."/>
            <person name="Vondrak T."/>
            <person name="Novak P."/>
            <person name="Zhang M."/>
            <person name="Costa L."/>
            <person name="Castellani M."/>
            <person name="Scott A."/>
            <person name="Toegelov H."/>
            <person name="Fuchs J."/>
            <person name="Mata-Sucre Y."/>
            <person name="Dias Y."/>
            <person name="Vanzela A.L.L."/>
            <person name="Huettel B."/>
            <person name="Almeida C.C.S."/>
            <person name="Simkova H."/>
            <person name="Souza G."/>
            <person name="Pedrosa-Harand A."/>
            <person name="Macas J."/>
            <person name="Mayer K.F.X."/>
            <person name="Houben A."/>
            <person name="Marques A."/>
        </authorList>
    </citation>
    <scope>NUCLEOTIDE SEQUENCE</scope>
    <source>
        <strain evidence="13">RhyBre1mFocal</strain>
    </source>
</reference>
<protein>
    <recommendedName>
        <fullName evidence="15">Subtilisin-like protease</fullName>
    </recommendedName>
</protein>
<dbReference type="Pfam" id="PF02225">
    <property type="entry name" value="PA"/>
    <property type="match status" value="1"/>
</dbReference>
<name>A0A9Q0HW86_9POAL</name>
<feature type="active site" description="Charge relay system" evidence="6 7">
    <location>
        <position position="215"/>
    </location>
</feature>
<feature type="signal peptide" evidence="8">
    <location>
        <begin position="1"/>
        <end position="22"/>
    </location>
</feature>
<feature type="domain" description="PA" evidence="10">
    <location>
        <begin position="390"/>
        <end position="467"/>
    </location>
</feature>
<sequence length="772" mass="83612">MDGRSLTLLSFILIVTITQAFAQKKSYIVYLGHHPHGSDATIEDHERAKASHYDLLASYLGSEEQARDAIFYSYTNHINGFAASMEEKEAEELTKHPDVVSVFPNKIYKLHTTRSWSFMDMMNNMPSHRGSNKANLGHNVIIATLDTGVWPESKSFSDEGMGPIPSKWRGSCEDNTKNKVHCNRKLIGAKYFYKGILELSPNENVTDSARDDLGHGTHTLSTAAGSFVPGANFFGYANGTAHGGAPDAHVAAYKVCWAAGCSNADILAAFDAALHDNVDILSLSLGSGASFSGGTDFLNDPIALGSLHAVSRGATVVCSAGNGGPDDMSINNAAPWIVTVAASTIDRDYPSFLKLGNQHIIKASSQESESLPQNKLYPFINGSDAAAPGLVNVTEAKLCNTSSLDPEKVKGKIVVCMRDLEIARLLKGMTVKDAGGAGMVLVNNEYWGDLIIADPHVLPATMITYNDSFTLFSYMKDTKNPKGNISPKDTRIGAQQAPAMAEFSSRGPSYVTPQILKPDVTAPGVNILAAFTEVVSPTGFDEDKRRTPYAFLSGTSMSCPHVSGVAGLLKAAHPDWSAAAIKSAIMTTARTRDNKHMPMRDLATGNEATPFAYGNGHMRPTRAAEPGLVYDTIVEDYLKFLCTLGFNSTYLRGFTHDKHFDCPSKPMMLENLNYPSISVGALNTTIVVTRTLKNVGPPGTYYVRVDAPPRVEVVVKPKVLVFSKVGEEKKYSVTMTSRIKEESQEGYKFGRLMWTDGKHHVRSAIVVNVVSS</sequence>
<dbReference type="InterPro" id="IPR010259">
    <property type="entry name" value="S8pro/Inhibitor_I9"/>
</dbReference>
<keyword evidence="2 7" id="KW-0645">Protease</keyword>
<dbReference type="SUPFAM" id="SSF52743">
    <property type="entry name" value="Subtilisin-like"/>
    <property type="match status" value="1"/>
</dbReference>
<evidence type="ECO:0000259" key="10">
    <source>
        <dbReference type="Pfam" id="PF02225"/>
    </source>
</evidence>
<feature type="active site" description="Charge relay system" evidence="6 7">
    <location>
        <position position="556"/>
    </location>
</feature>
<organism evidence="13 14">
    <name type="scientific">Rhynchospora breviuscula</name>
    <dbReference type="NCBI Taxonomy" id="2022672"/>
    <lineage>
        <taxon>Eukaryota</taxon>
        <taxon>Viridiplantae</taxon>
        <taxon>Streptophyta</taxon>
        <taxon>Embryophyta</taxon>
        <taxon>Tracheophyta</taxon>
        <taxon>Spermatophyta</taxon>
        <taxon>Magnoliopsida</taxon>
        <taxon>Liliopsida</taxon>
        <taxon>Poales</taxon>
        <taxon>Cyperaceae</taxon>
        <taxon>Cyperoideae</taxon>
        <taxon>Rhynchosporeae</taxon>
        <taxon>Rhynchospora</taxon>
    </lineage>
</organism>
<evidence type="ECO:0000256" key="6">
    <source>
        <dbReference type="PIRSR" id="PIRSR615500-1"/>
    </source>
</evidence>
<dbReference type="Proteomes" id="UP001151287">
    <property type="component" value="Unassembled WGS sequence"/>
</dbReference>
<dbReference type="InterPro" id="IPR034197">
    <property type="entry name" value="Peptidases_S8_3"/>
</dbReference>
<evidence type="ECO:0000256" key="4">
    <source>
        <dbReference type="ARBA" id="ARBA00022801"/>
    </source>
</evidence>
<dbReference type="FunFam" id="2.60.40.2310:FF:000001">
    <property type="entry name" value="Subtilisin-like protease SBT1.5"/>
    <property type="match status" value="1"/>
</dbReference>
<dbReference type="PRINTS" id="PR00723">
    <property type="entry name" value="SUBTILISIN"/>
</dbReference>
<comment type="similarity">
    <text evidence="1 7">Belongs to the peptidase S8 family.</text>
</comment>
<evidence type="ECO:0000256" key="3">
    <source>
        <dbReference type="ARBA" id="ARBA00022729"/>
    </source>
</evidence>
<evidence type="ECO:0000256" key="7">
    <source>
        <dbReference type="PROSITE-ProRule" id="PRU01240"/>
    </source>
</evidence>
<dbReference type="GO" id="GO:0006508">
    <property type="term" value="P:proteolysis"/>
    <property type="evidence" value="ECO:0007669"/>
    <property type="project" value="UniProtKB-KW"/>
</dbReference>
<feature type="domain" description="Peptidase S8/S53" evidence="9">
    <location>
        <begin position="137"/>
        <end position="616"/>
    </location>
</feature>
<dbReference type="Gene3D" id="3.40.50.200">
    <property type="entry name" value="Peptidase S8/S53 domain"/>
    <property type="match status" value="1"/>
</dbReference>
<evidence type="ECO:0000313" key="13">
    <source>
        <dbReference type="EMBL" id="KAJ1700751.1"/>
    </source>
</evidence>
<evidence type="ECO:0000256" key="2">
    <source>
        <dbReference type="ARBA" id="ARBA00022670"/>
    </source>
</evidence>
<dbReference type="InterPro" id="IPR041469">
    <property type="entry name" value="Subtilisin-like_FN3"/>
</dbReference>
<dbReference type="FunFam" id="3.50.30.30:FF:000005">
    <property type="entry name" value="subtilisin-like protease SBT1.5"/>
    <property type="match status" value="1"/>
</dbReference>
<accession>A0A9Q0HW86</accession>
<evidence type="ECO:0000256" key="8">
    <source>
        <dbReference type="SAM" id="SignalP"/>
    </source>
</evidence>
<dbReference type="InterPro" id="IPR037045">
    <property type="entry name" value="S8pro/Inhibitor_I9_sf"/>
</dbReference>
<dbReference type="CDD" id="cd02120">
    <property type="entry name" value="PA_subtilisin_like"/>
    <property type="match status" value="1"/>
</dbReference>
<dbReference type="InterPro" id="IPR000209">
    <property type="entry name" value="Peptidase_S8/S53_dom"/>
</dbReference>
<comment type="caution">
    <text evidence="13">The sequence shown here is derived from an EMBL/GenBank/DDBJ whole genome shotgun (WGS) entry which is preliminary data.</text>
</comment>
<dbReference type="OrthoDB" id="206201at2759"/>
<dbReference type="InterPro" id="IPR003137">
    <property type="entry name" value="PA_domain"/>
</dbReference>
<feature type="domain" description="Inhibitor I9" evidence="11">
    <location>
        <begin position="26"/>
        <end position="111"/>
    </location>
</feature>
<dbReference type="SUPFAM" id="SSF54897">
    <property type="entry name" value="Protease propeptides/inhibitors"/>
    <property type="match status" value="1"/>
</dbReference>
<gene>
    <name evidence="13" type="ORF">LUZ63_000530</name>
</gene>
<keyword evidence="14" id="KW-1185">Reference proteome</keyword>
<dbReference type="Pfam" id="PF00082">
    <property type="entry name" value="Peptidase_S8"/>
    <property type="match status" value="1"/>
</dbReference>
<evidence type="ECO:0000259" key="9">
    <source>
        <dbReference type="Pfam" id="PF00082"/>
    </source>
</evidence>
<dbReference type="Gene3D" id="3.50.30.30">
    <property type="match status" value="1"/>
</dbReference>
<evidence type="ECO:0000256" key="5">
    <source>
        <dbReference type="ARBA" id="ARBA00022825"/>
    </source>
</evidence>
<dbReference type="PROSITE" id="PS00138">
    <property type="entry name" value="SUBTILASE_SER"/>
    <property type="match status" value="1"/>
</dbReference>
<dbReference type="Pfam" id="PF17766">
    <property type="entry name" value="fn3_6"/>
    <property type="match status" value="1"/>
</dbReference>
<dbReference type="EMBL" id="JAMQYH010000001">
    <property type="protein sequence ID" value="KAJ1700751.1"/>
    <property type="molecule type" value="Genomic_DNA"/>
</dbReference>
<keyword evidence="3 8" id="KW-0732">Signal</keyword>
<keyword evidence="4 7" id="KW-0378">Hydrolase</keyword>
<dbReference type="PANTHER" id="PTHR10795">
    <property type="entry name" value="PROPROTEIN CONVERTASE SUBTILISIN/KEXIN"/>
    <property type="match status" value="1"/>
</dbReference>
<dbReference type="CDD" id="cd04852">
    <property type="entry name" value="Peptidases_S8_3"/>
    <property type="match status" value="1"/>
</dbReference>
<feature type="active site" description="Charge relay system" evidence="6 7">
    <location>
        <position position="146"/>
    </location>
</feature>
<dbReference type="PROSITE" id="PS51892">
    <property type="entry name" value="SUBTILASE"/>
    <property type="match status" value="1"/>
</dbReference>
<dbReference type="FunFam" id="3.40.50.200:FF:000006">
    <property type="entry name" value="Subtilisin-like protease SBT1.5"/>
    <property type="match status" value="1"/>
</dbReference>
<dbReference type="InterPro" id="IPR015500">
    <property type="entry name" value="Peptidase_S8_subtilisin-rel"/>
</dbReference>
<dbReference type="Gene3D" id="2.60.40.2310">
    <property type="match status" value="1"/>
</dbReference>
<feature type="domain" description="Subtilisin-like protease fibronectin type-III" evidence="12">
    <location>
        <begin position="671"/>
        <end position="767"/>
    </location>
</feature>